<organism evidence="1 2">
    <name type="scientific">Runella aurantiaca</name>
    <dbReference type="NCBI Taxonomy" id="2282308"/>
    <lineage>
        <taxon>Bacteria</taxon>
        <taxon>Pseudomonadati</taxon>
        <taxon>Bacteroidota</taxon>
        <taxon>Cytophagia</taxon>
        <taxon>Cytophagales</taxon>
        <taxon>Spirosomataceae</taxon>
        <taxon>Runella</taxon>
    </lineage>
</organism>
<evidence type="ECO:0000313" key="2">
    <source>
        <dbReference type="Proteomes" id="UP000253141"/>
    </source>
</evidence>
<dbReference type="RefSeq" id="WP_114459435.1">
    <property type="nucleotide sequence ID" value="NZ_QPIW01000001.1"/>
</dbReference>
<dbReference type="PANTHER" id="PTHR41368">
    <property type="entry name" value="PROTEIN YGHO"/>
    <property type="match status" value="1"/>
</dbReference>
<protein>
    <recommendedName>
        <fullName evidence="3">GNAT family N-acetyltransferase</fullName>
    </recommendedName>
</protein>
<accession>A0A369IFT2</accession>
<gene>
    <name evidence="1" type="ORF">DVG78_02275</name>
</gene>
<dbReference type="EMBL" id="QPIW01000001">
    <property type="protein sequence ID" value="RDB07902.1"/>
    <property type="molecule type" value="Genomic_DNA"/>
</dbReference>
<keyword evidence="2" id="KW-1185">Reference proteome</keyword>
<dbReference type="OrthoDB" id="9806005at2"/>
<dbReference type="SUPFAM" id="SSF55729">
    <property type="entry name" value="Acyl-CoA N-acyltransferases (Nat)"/>
    <property type="match status" value="1"/>
</dbReference>
<evidence type="ECO:0008006" key="3">
    <source>
        <dbReference type="Google" id="ProtNLM"/>
    </source>
</evidence>
<dbReference type="InterPro" id="IPR016181">
    <property type="entry name" value="Acyl_CoA_acyltransferase"/>
</dbReference>
<sequence>MSTYQIKAVETKKDIIDFYQLPFKIYKEDVNWIPQVRQEVEGVFLKKKNKYFTHGICERWILKNDKNETLGRIAAFINEKKAYTFKQPTGGIGFFECINDYEVASSLFDHAKNWLSSKGMEAMDGPINFGENNKFWGLLIENFNFPTYYGQNYNPPYYKNLFEKYGFKVYYYQLINYRQINDPLPEKYKQKAEAIINDTSFSIKKIEIKKIEKYAEDFRSVYNAAWVTHDNFKEMSMELAISIFKKMKPIIDEDLICFVYHNNKPVAFCLGIPDINPIFKRLDGNLNLFGKFKFMALKLFIKISRANGVAIGVHPEFQKKGIEGAIFTDLAKRLQGNSKYTDMVVTWVGDFNPKMQYIFEDIGFVVKSKMATYRKIFDENVPFERCPIIDKT</sequence>
<dbReference type="Proteomes" id="UP000253141">
    <property type="component" value="Unassembled WGS sequence"/>
</dbReference>
<name>A0A369IFT2_9BACT</name>
<evidence type="ECO:0000313" key="1">
    <source>
        <dbReference type="EMBL" id="RDB07902.1"/>
    </source>
</evidence>
<reference evidence="1 2" key="1">
    <citation type="submission" date="2018-07" db="EMBL/GenBank/DDBJ databases">
        <title>Genome analysis of Runella aurantiaca.</title>
        <authorList>
            <person name="Yang X."/>
        </authorList>
    </citation>
    <scope>NUCLEOTIDE SEQUENCE [LARGE SCALE GENOMIC DNA]</scope>
    <source>
        <strain evidence="1 2">YX9</strain>
    </source>
</reference>
<dbReference type="Gene3D" id="3.40.630.30">
    <property type="match status" value="1"/>
</dbReference>
<dbReference type="PANTHER" id="PTHR41368:SF1">
    <property type="entry name" value="PROTEIN YGHO"/>
    <property type="match status" value="1"/>
</dbReference>
<dbReference type="InterPro" id="IPR039968">
    <property type="entry name" value="BcerS-like"/>
</dbReference>
<proteinExistence type="predicted"/>
<comment type="caution">
    <text evidence="1">The sequence shown here is derived from an EMBL/GenBank/DDBJ whole genome shotgun (WGS) entry which is preliminary data.</text>
</comment>
<dbReference type="AlphaFoldDB" id="A0A369IFT2"/>